<dbReference type="Proteomes" id="UP000325780">
    <property type="component" value="Unassembled WGS sequence"/>
</dbReference>
<sequence>MRTIFSSPPCKSLPAAKWSKPCPFAFTWSCPGVFSRSNLNIDSFARCEVMDSGDSPWLSSAFGRAPRSRRSFAILLDLSTACISGVLPSSSA</sequence>
<organism evidence="1 2">
    <name type="scientific">Aspergillus avenaceus</name>
    <dbReference type="NCBI Taxonomy" id="36643"/>
    <lineage>
        <taxon>Eukaryota</taxon>
        <taxon>Fungi</taxon>
        <taxon>Dikarya</taxon>
        <taxon>Ascomycota</taxon>
        <taxon>Pezizomycotina</taxon>
        <taxon>Eurotiomycetes</taxon>
        <taxon>Eurotiomycetidae</taxon>
        <taxon>Eurotiales</taxon>
        <taxon>Aspergillaceae</taxon>
        <taxon>Aspergillus</taxon>
        <taxon>Aspergillus subgen. Circumdati</taxon>
    </lineage>
</organism>
<gene>
    <name evidence="1" type="ORF">BDV25DRAFT_154681</name>
</gene>
<dbReference type="EMBL" id="ML742098">
    <property type="protein sequence ID" value="KAE8150272.1"/>
    <property type="molecule type" value="Genomic_DNA"/>
</dbReference>
<accession>A0A5N6TV76</accession>
<dbReference type="AlphaFoldDB" id="A0A5N6TV76"/>
<evidence type="ECO:0000313" key="2">
    <source>
        <dbReference type="Proteomes" id="UP000325780"/>
    </source>
</evidence>
<keyword evidence="2" id="KW-1185">Reference proteome</keyword>
<proteinExistence type="predicted"/>
<name>A0A5N6TV76_ASPAV</name>
<evidence type="ECO:0000313" key="1">
    <source>
        <dbReference type="EMBL" id="KAE8150272.1"/>
    </source>
</evidence>
<protein>
    <submittedName>
        <fullName evidence="1">Uncharacterized protein</fullName>
    </submittedName>
</protein>
<reference evidence="1 2" key="1">
    <citation type="submission" date="2019-04" db="EMBL/GenBank/DDBJ databases">
        <title>Friends and foes A comparative genomics study of 23 Aspergillus species from section Flavi.</title>
        <authorList>
            <consortium name="DOE Joint Genome Institute"/>
            <person name="Kjaerbolling I."/>
            <person name="Vesth T."/>
            <person name="Frisvad J.C."/>
            <person name="Nybo J.L."/>
            <person name="Theobald S."/>
            <person name="Kildgaard S."/>
            <person name="Isbrandt T."/>
            <person name="Kuo A."/>
            <person name="Sato A."/>
            <person name="Lyhne E.K."/>
            <person name="Kogle M.E."/>
            <person name="Wiebenga A."/>
            <person name="Kun R.S."/>
            <person name="Lubbers R.J."/>
            <person name="Makela M.R."/>
            <person name="Barry K."/>
            <person name="Chovatia M."/>
            <person name="Clum A."/>
            <person name="Daum C."/>
            <person name="Haridas S."/>
            <person name="He G."/>
            <person name="LaButti K."/>
            <person name="Lipzen A."/>
            <person name="Mondo S."/>
            <person name="Riley R."/>
            <person name="Salamov A."/>
            <person name="Simmons B.A."/>
            <person name="Magnuson J.K."/>
            <person name="Henrissat B."/>
            <person name="Mortensen U.H."/>
            <person name="Larsen T.O."/>
            <person name="Devries R.P."/>
            <person name="Grigoriev I.V."/>
            <person name="Machida M."/>
            <person name="Baker S.E."/>
            <person name="Andersen M.R."/>
        </authorList>
    </citation>
    <scope>NUCLEOTIDE SEQUENCE [LARGE SCALE GENOMIC DNA]</scope>
    <source>
        <strain evidence="1 2">IBT 18842</strain>
    </source>
</reference>